<evidence type="ECO:0000313" key="4">
    <source>
        <dbReference type="Proteomes" id="UP000066042"/>
    </source>
</evidence>
<organism evidence="3 4">
    <name type="scientific">Thermococcus barophilus</name>
    <dbReference type="NCBI Taxonomy" id="55802"/>
    <lineage>
        <taxon>Archaea</taxon>
        <taxon>Methanobacteriati</taxon>
        <taxon>Methanobacteriota</taxon>
        <taxon>Thermococci</taxon>
        <taxon>Thermococcales</taxon>
        <taxon>Thermococcaceae</taxon>
        <taxon>Thermococcus</taxon>
    </lineage>
</organism>
<dbReference type="HAMAP" id="MF_00794">
    <property type="entry name" value="UPF0330"/>
    <property type="match status" value="1"/>
</dbReference>
<dbReference type="InterPro" id="IPR003847">
    <property type="entry name" value="Put_antitoxin"/>
</dbReference>
<comment type="function">
    <text evidence="2">Possibly the antitoxin component of a toxin-antitoxin (TA) module.</text>
</comment>
<dbReference type="PATRIC" id="fig|55802.8.peg.353"/>
<evidence type="ECO:0000256" key="2">
    <source>
        <dbReference type="HAMAP-Rule" id="MF_00794"/>
    </source>
</evidence>
<name>A0A0S1X9E5_THEBA</name>
<sequence>MGKTITISDDVYWELVRIKGKKSFSEVIRELIKKEGNLNILLIGFGTRSKEEAEKLEKELKEAQKWMQSLIQV</sequence>
<accession>A0A0S1X9E5</accession>
<dbReference type="Pfam" id="PF02697">
    <property type="entry name" value="VAPB_antitox"/>
    <property type="match status" value="1"/>
</dbReference>
<dbReference type="OMA" id="IMIRDEV"/>
<dbReference type="GeneID" id="26135651"/>
<dbReference type="Proteomes" id="UP000066042">
    <property type="component" value="Chromosome"/>
</dbReference>
<evidence type="ECO:0000313" key="3">
    <source>
        <dbReference type="EMBL" id="ALM74335.1"/>
    </source>
</evidence>
<dbReference type="STRING" id="55802.TBCH5v1_0359"/>
<dbReference type="NCBIfam" id="NF010250">
    <property type="entry name" value="PRK13696.1-2"/>
    <property type="match status" value="1"/>
</dbReference>
<dbReference type="EMBL" id="CP013050">
    <property type="protein sequence ID" value="ALM74335.1"/>
    <property type="molecule type" value="Genomic_DNA"/>
</dbReference>
<comment type="similarity">
    <text evidence="2">Belongs to the UPF0330 family.</text>
</comment>
<dbReference type="AlphaFoldDB" id="A0A0S1X9E5"/>
<protein>
    <recommendedName>
        <fullName evidence="2">Putative antitoxin TBCH5v1_0359</fullName>
    </recommendedName>
</protein>
<keyword evidence="1" id="KW-1277">Toxin-antitoxin system</keyword>
<proteinExistence type="inferred from homology"/>
<dbReference type="GeneID" id="10040628"/>
<dbReference type="RefSeq" id="WP_013466585.1">
    <property type="nucleotide sequence ID" value="NZ_CP013050.1"/>
</dbReference>
<gene>
    <name evidence="3" type="primary">vapB</name>
    <name evidence="3" type="ORF">TBCH5v1_0359</name>
</gene>
<evidence type="ECO:0000256" key="1">
    <source>
        <dbReference type="ARBA" id="ARBA00022649"/>
    </source>
</evidence>
<reference evidence="3 4" key="1">
    <citation type="journal article" date="2016" name="Genome Announc.">
        <title>Complete genome sequence of the hyperthermophilic and piezophilic archaeon Thermococcus barophilus Ch5, capable of growth at the expense of hydrogenogenesis from carbon monoxide and formate.</title>
        <authorList>
            <person name="Oger P."/>
            <person name="Sokolova T.G."/>
            <person name="Kozhevnikova D.A."/>
            <person name="Taranov E.A."/>
            <person name="Vannier P."/>
            <person name="Lee H.S."/>
            <person name="Kwon K.K."/>
            <person name="Kang S.G."/>
            <person name="Lee J.H."/>
            <person name="Bonch-Osmolovskaya E.A."/>
            <person name="Lebedinsky A.V."/>
        </authorList>
    </citation>
    <scope>NUCLEOTIDE SEQUENCE [LARGE SCALE GENOMIC DNA]</scope>
    <source>
        <strain evidence="4">Ch5</strain>
    </source>
</reference>